<evidence type="ECO:0000313" key="1">
    <source>
        <dbReference type="EMBL" id="EAX49042.1"/>
    </source>
</evidence>
<sequence>MTFSCTLDKFAKKLDNNSCRLYNFNKMCRKFNTFVHMKFTEKYWGKTIVLDRKRMDLWRVPFNRAPKVQVGMQVTDETLRQKDRGQAYRSFFIVR</sequence>
<dbReference type="AlphaFoldDB" id="A1HM67"/>
<organism evidence="1 2">
    <name type="scientific">Thermosinus carboxydivorans Nor1</name>
    <dbReference type="NCBI Taxonomy" id="401526"/>
    <lineage>
        <taxon>Bacteria</taxon>
        <taxon>Bacillati</taxon>
        <taxon>Bacillota</taxon>
        <taxon>Negativicutes</taxon>
        <taxon>Selenomonadales</taxon>
        <taxon>Sporomusaceae</taxon>
        <taxon>Thermosinus</taxon>
    </lineage>
</organism>
<accession>A1HM67</accession>
<gene>
    <name evidence="1" type="ORF">TcarDRAFT_2731</name>
</gene>
<proteinExistence type="predicted"/>
<evidence type="ECO:0000313" key="2">
    <source>
        <dbReference type="Proteomes" id="UP000005139"/>
    </source>
</evidence>
<reference evidence="1 2" key="1">
    <citation type="submission" date="2007-01" db="EMBL/GenBank/DDBJ databases">
        <title>Annotation of the draft genome assembly of Thermosinus carboxydivorans Nor1.</title>
        <authorList>
            <consortium name="US DOE Joint Genome Institute (JGI-ORNL)"/>
            <person name="Larimer F."/>
            <person name="Land M."/>
            <person name="Hauser L."/>
        </authorList>
    </citation>
    <scope>NUCLEOTIDE SEQUENCE [LARGE SCALE GENOMIC DNA]</scope>
    <source>
        <strain evidence="1 2">Nor1</strain>
    </source>
</reference>
<name>A1HM67_9FIRM</name>
<comment type="caution">
    <text evidence="1">The sequence shown here is derived from an EMBL/GenBank/DDBJ whole genome shotgun (WGS) entry which is preliminary data.</text>
</comment>
<dbReference type="Proteomes" id="UP000005139">
    <property type="component" value="Unassembled WGS sequence"/>
</dbReference>
<reference evidence="1 2" key="2">
    <citation type="submission" date="2007-01" db="EMBL/GenBank/DDBJ databases">
        <title>Sequencing of the draft genome and assembly of Thermosinus carboxydivorans Nor1.</title>
        <authorList>
            <consortium name="US DOE Joint Genome Institute (JGI-PGF)"/>
            <person name="Copeland A."/>
            <person name="Lucas S."/>
            <person name="Lapidus A."/>
            <person name="Barry K."/>
            <person name="Glavina del Rio T."/>
            <person name="Dalin E."/>
            <person name="Tice H."/>
            <person name="Bruce D."/>
            <person name="Pitluck S."/>
            <person name="Richardson P."/>
        </authorList>
    </citation>
    <scope>NUCLEOTIDE SEQUENCE [LARGE SCALE GENOMIC DNA]</scope>
    <source>
        <strain evidence="1 2">Nor1</strain>
    </source>
</reference>
<protein>
    <submittedName>
        <fullName evidence="1">Uncharacterized protein</fullName>
    </submittedName>
</protein>
<keyword evidence="2" id="KW-1185">Reference proteome</keyword>
<dbReference type="EMBL" id="AAWL01000001">
    <property type="protein sequence ID" value="EAX49042.1"/>
    <property type="molecule type" value="Genomic_DNA"/>
</dbReference>